<gene>
    <name evidence="1" type="ORF">GFB56_35000</name>
</gene>
<proteinExistence type="predicted"/>
<dbReference type="Proteomes" id="UP000744980">
    <property type="component" value="Unassembled WGS sequence"/>
</dbReference>
<sequence length="66" mass="7351">MGKAVRSRTGIVTPDDFKQIECVFREMVQERHLAFDSDEAVTLAAHLISLFQSGIHDHDALKQIAG</sequence>
<evidence type="ECO:0000313" key="2">
    <source>
        <dbReference type="Proteomes" id="UP000744980"/>
    </source>
</evidence>
<protein>
    <recommendedName>
        <fullName evidence="3">PRD domain-containing protein</fullName>
    </recommendedName>
</protein>
<evidence type="ECO:0000313" key="1">
    <source>
        <dbReference type="EMBL" id="MBM3095899.1"/>
    </source>
</evidence>
<comment type="caution">
    <text evidence="1">The sequence shown here is derived from an EMBL/GenBank/DDBJ whole genome shotgun (WGS) entry which is preliminary data.</text>
</comment>
<organism evidence="1 2">
    <name type="scientific">Ensifer canadensis</name>
    <dbReference type="NCBI Taxonomy" id="555315"/>
    <lineage>
        <taxon>Bacteria</taxon>
        <taxon>Pseudomonadati</taxon>
        <taxon>Pseudomonadota</taxon>
        <taxon>Alphaproteobacteria</taxon>
        <taxon>Hyphomicrobiales</taxon>
        <taxon>Rhizobiaceae</taxon>
        <taxon>Sinorhizobium/Ensifer group</taxon>
        <taxon>Ensifer</taxon>
    </lineage>
</organism>
<dbReference type="EMBL" id="WXFA01000060">
    <property type="protein sequence ID" value="MBM3095899.1"/>
    <property type="molecule type" value="Genomic_DNA"/>
</dbReference>
<dbReference type="RefSeq" id="WP_203530000.1">
    <property type="nucleotide sequence ID" value="NZ_CP083371.1"/>
</dbReference>
<dbReference type="AlphaFoldDB" id="A0AAW4FXE2"/>
<name>A0AAW4FXE2_9HYPH</name>
<accession>A0AAW4FXE2</accession>
<evidence type="ECO:0008006" key="3">
    <source>
        <dbReference type="Google" id="ProtNLM"/>
    </source>
</evidence>
<keyword evidence="2" id="KW-1185">Reference proteome</keyword>
<reference evidence="1 2" key="1">
    <citation type="submission" date="2020-01" db="EMBL/GenBank/DDBJ databases">
        <title>Draft genome assembly of Ensifer adhaerens T173.</title>
        <authorList>
            <person name="Craig J.E."/>
            <person name="Stinchcombe J.R."/>
        </authorList>
    </citation>
    <scope>NUCLEOTIDE SEQUENCE [LARGE SCALE GENOMIC DNA]</scope>
    <source>
        <strain evidence="1 2">T173</strain>
    </source>
</reference>